<gene>
    <name evidence="1" type="ORF">EGI11_05660</name>
</gene>
<dbReference type="EMBL" id="RJUG01000003">
    <property type="protein sequence ID" value="ROI08915.1"/>
    <property type="molecule type" value="Genomic_DNA"/>
</dbReference>
<dbReference type="Proteomes" id="UP000270224">
    <property type="component" value="Unassembled WGS sequence"/>
</dbReference>
<reference evidence="2" key="1">
    <citation type="submission" date="2018-11" db="EMBL/GenBank/DDBJ databases">
        <title>Proposal to divide the Flavobacteriaceae and reorganize its genera based on Amino Acid Identity values calculated from whole genome sequences.</title>
        <authorList>
            <person name="Nicholson A.C."/>
            <person name="Gulvik C.A."/>
            <person name="Whitney A.M."/>
            <person name="Humrighouse B.W."/>
            <person name="Bell M."/>
            <person name="Holmes B."/>
            <person name="Steigerwalt A."/>
            <person name="Villarma A."/>
            <person name="Sheth M."/>
            <person name="Batra D."/>
            <person name="Pryor J."/>
            <person name="Bernardet J.-F."/>
            <person name="Hugo C."/>
            <person name="Kampfer P."/>
            <person name="Newman J."/>
            <person name="Mcquiston J.R."/>
        </authorList>
    </citation>
    <scope>NUCLEOTIDE SEQUENCE [LARGE SCALE GENOMIC DNA]</scope>
    <source>
        <strain evidence="2">H3056</strain>
    </source>
</reference>
<dbReference type="SUPFAM" id="SSF50978">
    <property type="entry name" value="WD40 repeat-like"/>
    <property type="match status" value="1"/>
</dbReference>
<dbReference type="Gene3D" id="2.130.10.10">
    <property type="entry name" value="YVTN repeat-like/Quinoprotein amine dehydrogenase"/>
    <property type="match status" value="1"/>
</dbReference>
<reference evidence="2" key="2">
    <citation type="submission" date="2018-11" db="EMBL/GenBank/DDBJ databases">
        <title>Proposal to divide the Flavobacteriaceae and reorganize its genera based on Amino Acid Identity values calculated from whole genome sequences.</title>
        <authorList>
            <person name="Nicholson A.C."/>
            <person name="Gulvik C.A."/>
            <person name="Whitney A.M."/>
            <person name="Humrighouse B.W."/>
            <person name="Bell M."/>
            <person name="Holmens B."/>
            <person name="Steigerwalt A."/>
            <person name="Villarma A."/>
            <person name="Sheth M."/>
            <person name="Batra D."/>
            <person name="Pryor J."/>
            <person name="Bernardet J.-F."/>
            <person name="Hugo C."/>
            <person name="Kampfer P."/>
            <person name="Newman J."/>
            <person name="Mcquiston J.R."/>
        </authorList>
    </citation>
    <scope>NUCLEOTIDE SEQUENCE [LARGE SCALE GENOMIC DNA]</scope>
    <source>
        <strain evidence="2">H3056</strain>
    </source>
</reference>
<dbReference type="GO" id="GO:0016787">
    <property type="term" value="F:hydrolase activity"/>
    <property type="evidence" value="ECO:0007669"/>
    <property type="project" value="UniProtKB-KW"/>
</dbReference>
<dbReference type="SUPFAM" id="SSF110296">
    <property type="entry name" value="Oligoxyloglucan reducing end-specific cellobiohydrolase"/>
    <property type="match status" value="1"/>
</dbReference>
<dbReference type="AlphaFoldDB" id="A0A3N0WVB2"/>
<dbReference type="RefSeq" id="WP_123265498.1">
    <property type="nucleotide sequence ID" value="NZ_RJUG01000003.1"/>
</dbReference>
<evidence type="ECO:0000313" key="1">
    <source>
        <dbReference type="EMBL" id="ROI08915.1"/>
    </source>
</evidence>
<sequence>MRKFLLCLFTFLNVWSLAQKVEIQTLLNDNISIRALEIWDGKVWYSGTDSKFGYVNLCDSTDKKQVKLFEKNLQFRTLAQNKTHFFAINIESPAYFFKIDKKTMQSEIIYTDSAKNAFYDALFFNGEHFFTFSDPEENLKLKLAQFADAEKFKINFLHDEVQLKKGEAAFAASNTNIAGFKNTIWIATGGLASRILKLNLKTGKIKVFETPFVQGTSSQGIYSIDFLDGKFGIAVGGDYTKQAENINNIATTKNGGKTWQIQASGKNGGYKTCVKIRPNSKGKDIIAVGDQNIEFSNDYGKTWTTISEEKGLYVCEWINENNLVFAGKNRIIKMKIDIKNK</sequence>
<dbReference type="InterPro" id="IPR015943">
    <property type="entry name" value="WD40/YVTN_repeat-like_dom_sf"/>
</dbReference>
<proteinExistence type="predicted"/>
<keyword evidence="1" id="KW-0378">Hydrolase</keyword>
<organism evidence="1 2">
    <name type="scientific">Kaistella daneshvariae</name>
    <dbReference type="NCBI Taxonomy" id="2487074"/>
    <lineage>
        <taxon>Bacteria</taxon>
        <taxon>Pseudomonadati</taxon>
        <taxon>Bacteroidota</taxon>
        <taxon>Flavobacteriia</taxon>
        <taxon>Flavobacteriales</taxon>
        <taxon>Weeksellaceae</taxon>
        <taxon>Chryseobacterium group</taxon>
        <taxon>Kaistella</taxon>
    </lineage>
</organism>
<dbReference type="InterPro" id="IPR036322">
    <property type="entry name" value="WD40_repeat_dom_sf"/>
</dbReference>
<name>A0A3N0WVB2_9FLAO</name>
<comment type="caution">
    <text evidence="1">The sequence shown here is derived from an EMBL/GenBank/DDBJ whole genome shotgun (WGS) entry which is preliminary data.</text>
</comment>
<protein>
    <submittedName>
        <fullName evidence="1">Glycosyl hydrolase</fullName>
    </submittedName>
</protein>
<accession>A0A3N0WVB2</accession>
<dbReference type="OrthoDB" id="9813892at2"/>
<evidence type="ECO:0000313" key="2">
    <source>
        <dbReference type="Proteomes" id="UP000270224"/>
    </source>
</evidence>